<name>A0A8J7WLQ6_9ACTN</name>
<protein>
    <submittedName>
        <fullName evidence="3">Acyltransferase</fullName>
    </submittedName>
</protein>
<gene>
    <name evidence="3" type="ORF">KGA66_03135</name>
</gene>
<feature type="transmembrane region" description="Helical" evidence="1">
    <location>
        <begin position="260"/>
        <end position="277"/>
    </location>
</feature>
<dbReference type="PANTHER" id="PTHR23028">
    <property type="entry name" value="ACETYLTRANSFERASE"/>
    <property type="match status" value="1"/>
</dbReference>
<dbReference type="Pfam" id="PF01757">
    <property type="entry name" value="Acyl_transf_3"/>
    <property type="match status" value="1"/>
</dbReference>
<feature type="transmembrane region" description="Helical" evidence="1">
    <location>
        <begin position="94"/>
        <end position="116"/>
    </location>
</feature>
<dbReference type="AlphaFoldDB" id="A0A8J7WLQ6"/>
<feature type="transmembrane region" description="Helical" evidence="1">
    <location>
        <begin position="167"/>
        <end position="188"/>
    </location>
</feature>
<dbReference type="InterPro" id="IPR002656">
    <property type="entry name" value="Acyl_transf_3_dom"/>
</dbReference>
<dbReference type="GO" id="GO:0016020">
    <property type="term" value="C:membrane"/>
    <property type="evidence" value="ECO:0007669"/>
    <property type="project" value="TreeGrafter"/>
</dbReference>
<organism evidence="3 4">
    <name type="scientific">Actinocrinis puniceicyclus</name>
    <dbReference type="NCBI Taxonomy" id="977794"/>
    <lineage>
        <taxon>Bacteria</taxon>
        <taxon>Bacillati</taxon>
        <taxon>Actinomycetota</taxon>
        <taxon>Actinomycetes</taxon>
        <taxon>Catenulisporales</taxon>
        <taxon>Actinospicaceae</taxon>
        <taxon>Actinocrinis</taxon>
    </lineage>
</organism>
<evidence type="ECO:0000313" key="4">
    <source>
        <dbReference type="Proteomes" id="UP000677913"/>
    </source>
</evidence>
<dbReference type="InterPro" id="IPR050879">
    <property type="entry name" value="Acyltransferase_3"/>
</dbReference>
<keyword evidence="1" id="KW-1133">Transmembrane helix</keyword>
<evidence type="ECO:0000256" key="1">
    <source>
        <dbReference type="SAM" id="Phobius"/>
    </source>
</evidence>
<dbReference type="EMBL" id="JAGSXH010000006">
    <property type="protein sequence ID" value="MBS2962027.1"/>
    <property type="molecule type" value="Genomic_DNA"/>
</dbReference>
<reference evidence="3" key="1">
    <citation type="submission" date="2021-04" db="EMBL/GenBank/DDBJ databases">
        <title>Genome based classification of Actinospica acidithermotolerans sp. nov., an actinobacterium isolated from an Indonesian hot spring.</title>
        <authorList>
            <person name="Kusuma A.B."/>
            <person name="Putra K.E."/>
            <person name="Nafisah S."/>
            <person name="Loh J."/>
            <person name="Nouioui I."/>
            <person name="Goodfellow M."/>
        </authorList>
    </citation>
    <scope>NUCLEOTIDE SEQUENCE</scope>
    <source>
        <strain evidence="3">DSM 45618</strain>
    </source>
</reference>
<keyword evidence="3" id="KW-0808">Transferase</keyword>
<dbReference type="RefSeq" id="WP_211464268.1">
    <property type="nucleotide sequence ID" value="NZ_JAGSXH010000006.1"/>
</dbReference>
<accession>A0A8J7WLQ6</accession>
<feature type="transmembrane region" description="Helical" evidence="1">
    <location>
        <begin position="195"/>
        <end position="212"/>
    </location>
</feature>
<feature type="transmembrane region" description="Helical" evidence="1">
    <location>
        <begin position="64"/>
        <end position="82"/>
    </location>
</feature>
<dbReference type="GO" id="GO:0009103">
    <property type="term" value="P:lipopolysaccharide biosynthetic process"/>
    <property type="evidence" value="ECO:0007669"/>
    <property type="project" value="TreeGrafter"/>
</dbReference>
<keyword evidence="4" id="KW-1185">Reference proteome</keyword>
<evidence type="ECO:0000259" key="2">
    <source>
        <dbReference type="Pfam" id="PF01757"/>
    </source>
</evidence>
<keyword evidence="1" id="KW-0812">Transmembrane</keyword>
<keyword evidence="3" id="KW-0012">Acyltransferase</keyword>
<keyword evidence="1" id="KW-0472">Membrane</keyword>
<feature type="domain" description="Acyltransferase 3" evidence="2">
    <location>
        <begin position="23"/>
        <end position="357"/>
    </location>
</feature>
<evidence type="ECO:0000313" key="3">
    <source>
        <dbReference type="EMBL" id="MBS2962027.1"/>
    </source>
</evidence>
<feature type="transmembrane region" description="Helical" evidence="1">
    <location>
        <begin position="341"/>
        <end position="362"/>
    </location>
</feature>
<dbReference type="PANTHER" id="PTHR23028:SF53">
    <property type="entry name" value="ACYL_TRANSF_3 DOMAIN-CONTAINING PROTEIN"/>
    <property type="match status" value="1"/>
</dbReference>
<comment type="caution">
    <text evidence="3">The sequence shown here is derived from an EMBL/GenBank/DDBJ whole genome shotgun (WGS) entry which is preliminary data.</text>
</comment>
<proteinExistence type="predicted"/>
<sequence length="412" mass="45567">MSGFVSSLRDRTLATDSAGRRNSIGFLRLTFASAVVVSHSRVLGFGQLDPGEASTRHQTDLGKLAVFGFFVLSGYLISGSAVRIGLGRYLWHRFLRIFPGLWVCLLLLAFVMAPLVCLHERGSLSGFWVHPGGPFDFVRANWWTGLRQLGISDLRVNPIVGIFDGPLWSLAYEMLGYLAIAALAFSTVLSRAPRLLLVLTATGWLYIVHYQVQAHTWTGGHPAGVTVTLPLLGALTTGNMVYLGFMFAFGAAAQLYKERFSTHGALAVIAALLFLLSARMGGFFVLGLPAYGYLVLWAAMRLPRRFQTVGRKRDYSYGLYIYAWPVQELLTMLNVPRWGLVAYTCLALLGGLALAALSWHLVERPALRLKDWTPAFARRWRERHAQFEDVVNSELPDIVGQSRSEPALDSSA</sequence>
<dbReference type="Proteomes" id="UP000677913">
    <property type="component" value="Unassembled WGS sequence"/>
</dbReference>
<feature type="transmembrane region" description="Helical" evidence="1">
    <location>
        <begin position="232"/>
        <end position="253"/>
    </location>
</feature>
<dbReference type="GO" id="GO:0016747">
    <property type="term" value="F:acyltransferase activity, transferring groups other than amino-acyl groups"/>
    <property type="evidence" value="ECO:0007669"/>
    <property type="project" value="InterPro"/>
</dbReference>